<reference evidence="3" key="1">
    <citation type="submission" date="2016-01" db="EMBL/GenBank/DDBJ databases">
        <authorList>
            <person name="Mitreva M."/>
            <person name="Pepin K.H."/>
            <person name="Mihindukulasuriya K.A."/>
            <person name="Fulton R."/>
            <person name="Fronick C."/>
            <person name="O'Laughlin M."/>
            <person name="Miner T."/>
            <person name="Herter B."/>
            <person name="Rosa B.A."/>
            <person name="Cordes M."/>
            <person name="Tomlinson C."/>
            <person name="Wollam A."/>
            <person name="Palsikar V.B."/>
            <person name="Mardis E.R."/>
            <person name="Wilson R.K."/>
        </authorList>
    </citation>
    <scope>NUCLEOTIDE SEQUENCE [LARGE SCALE GENOMIC DNA]</scope>
    <source>
        <strain evidence="3">MJR7716</strain>
    </source>
</reference>
<proteinExistence type="predicted"/>
<evidence type="ECO:0000313" key="3">
    <source>
        <dbReference type="Proteomes" id="UP000070533"/>
    </source>
</evidence>
<keyword evidence="3" id="KW-1185">Reference proteome</keyword>
<dbReference type="Gene3D" id="1.10.4080.10">
    <property type="entry name" value="ADP-ribosylation/Crystallin J1"/>
    <property type="match status" value="1"/>
</dbReference>
<dbReference type="GO" id="GO:0046872">
    <property type="term" value="F:metal ion binding"/>
    <property type="evidence" value="ECO:0007669"/>
    <property type="project" value="UniProtKB-KW"/>
</dbReference>
<feature type="binding site" evidence="1">
    <location>
        <position position="35"/>
    </location>
    <ligand>
        <name>Mg(2+)</name>
        <dbReference type="ChEBI" id="CHEBI:18420"/>
        <label>1</label>
    </ligand>
</feature>
<dbReference type="Proteomes" id="UP000070533">
    <property type="component" value="Unassembled WGS sequence"/>
</dbReference>
<dbReference type="Pfam" id="PF03747">
    <property type="entry name" value="ADP_ribosyl_GH"/>
    <property type="match status" value="1"/>
</dbReference>
<feature type="binding site" evidence="1">
    <location>
        <position position="34"/>
    </location>
    <ligand>
        <name>Mg(2+)</name>
        <dbReference type="ChEBI" id="CHEBI:18420"/>
        <label>1</label>
    </ligand>
</feature>
<feature type="binding site" evidence="1">
    <location>
        <position position="36"/>
    </location>
    <ligand>
        <name>Mg(2+)</name>
        <dbReference type="ChEBI" id="CHEBI:18420"/>
        <label>1</label>
    </ligand>
</feature>
<dbReference type="PANTHER" id="PTHR16222">
    <property type="entry name" value="ADP-RIBOSYLGLYCOHYDROLASE"/>
    <property type="match status" value="1"/>
</dbReference>
<dbReference type="InterPro" id="IPR050792">
    <property type="entry name" value="ADP-ribosylglycohydrolase"/>
</dbReference>
<sequence>MLGAIIGDIAGSRFEFNPTNDYNFEIFAPGSDFTDDTICTVAVMDAILRDEDFGKTIHEWCRRYPDPMGGYGGRFEQWVCSLEPKPYNSFGNGAAMRVSPVAWAKLNAFGMLPMAAKSAECTHNHPEGIKGAQTVALAIHKAIELNNCFPQFGKEQMKALMDECLRFSGYNINLRKEDVQNKFDETCQGTVPVALWTITQSNSFEDAVRRAVSLGADADTLGAIVGSIAEAIWGIPEDMMMDALDYLPDEMKTVVLRFYSRYVPNSILRGYGDESAAEDILKEEELREKEQQNPNSTPMKEFQAIMLWKLGLGHMGRFFNGENPLPDKERLATEHSWKIETMPEKDVSKLLTDINLSDKDMRIIRRGHIPEAQEDHWFMYCDKEFIRYYRSWTGMCAYEAHYTRKDDHWHIDRLTVNHALGEFGVNGDEPSEYLFVYLLTAETGADATQQWDAYLKKWEETYFKYANQSKQETQTESIESNDDKDDVTLDDIYEEREIIEPSFSPTQEKRTTTKIKRQQDIWYVGYENHVCEVCIYANGIRRWADDPYSGIMGCGRLGYNSFRQRYTSGECEYKKIDLFIPSAFEKMRKEEALEKKRREEEERLRLYRKEQRLLKLDKQDGTYERKLIRDFIGQKLDGDIDRIIDFDFNTLKDDQIFGDSKGFAFSVDKCNIVQAIMSVTFGDLWPGLNLASIEDYTYNVTHVNHMHYLFGANILDQYFKGMQNFHPTEEQHKRAVKVSHLLDTIGNLWILPKSIDTDKDTYHYHGYTDLFLKAVYNVMTGKGKVDPSLKGTLYNARKQMGHLQGSEGFDKMARGLFLDDYLDYYGKPTDVLPQIWCLMKFIKRDVYFKAVDDYCTFMESFVHKRSKLIVKKLKKALGQENLAMKYHIEQMLEEEQQNEFSKVGYAFLKAINKLVEDKRNEDKSYLFKTLDAMSLEKGYALGLKLPTNVGMGDESSFYTYPIDKEKKENNLDDMSEPLTLSKDDTFNHIKVNRNAMGIWQAYLYDIAPTVLPTFWHGGYIRRTYIFSHKDLETIHALYPHEKAPLYGIKDMVSPKVKMRGTEGTIECCYWSEWQGLVCETLKVTYANESIISIKRIKEEVLYEYNCGICF</sequence>
<comment type="cofactor">
    <cofactor evidence="1">
        <name>Mg(2+)</name>
        <dbReference type="ChEBI" id="CHEBI:18420"/>
    </cofactor>
    <text evidence="1">Binds 2 magnesium ions per subunit.</text>
</comment>
<dbReference type="GO" id="GO:0016787">
    <property type="term" value="F:hydrolase activity"/>
    <property type="evidence" value="ECO:0007669"/>
    <property type="project" value="UniProtKB-KW"/>
</dbReference>
<protein>
    <submittedName>
        <fullName evidence="2">ADP-ribosylglycohydrolase</fullName>
    </submittedName>
</protein>
<evidence type="ECO:0000256" key="1">
    <source>
        <dbReference type="PIRSR" id="PIRSR605502-1"/>
    </source>
</evidence>
<gene>
    <name evidence="2" type="ORF">HMPREF3226_00619</name>
</gene>
<dbReference type="AlphaFoldDB" id="A0A133QIM5"/>
<dbReference type="OrthoDB" id="1083234at2"/>
<feature type="binding site" evidence="1">
    <location>
        <position position="220"/>
    </location>
    <ligand>
        <name>Mg(2+)</name>
        <dbReference type="ChEBI" id="CHEBI:18420"/>
        <label>1</label>
    </ligand>
</feature>
<dbReference type="STRING" id="28128.HMPREF3226_00619"/>
<keyword evidence="2" id="KW-0378">Hydrolase</keyword>
<feature type="binding site" evidence="1">
    <location>
        <position position="219"/>
    </location>
    <ligand>
        <name>Mg(2+)</name>
        <dbReference type="ChEBI" id="CHEBI:18420"/>
        <label>1</label>
    </ligand>
</feature>
<feature type="binding site" evidence="1">
    <location>
        <position position="217"/>
    </location>
    <ligand>
        <name>Mg(2+)</name>
        <dbReference type="ChEBI" id="CHEBI:18420"/>
        <label>1</label>
    </ligand>
</feature>
<dbReference type="EMBL" id="LRQG01000025">
    <property type="protein sequence ID" value="KXA42653.1"/>
    <property type="molecule type" value="Genomic_DNA"/>
</dbReference>
<comment type="caution">
    <text evidence="2">The sequence shown here is derived from an EMBL/GenBank/DDBJ whole genome shotgun (WGS) entry which is preliminary data.</text>
</comment>
<accession>A0A133QIM5</accession>
<dbReference type="eggNOG" id="COG1397">
    <property type="taxonomic scope" value="Bacteria"/>
</dbReference>
<organism evidence="2 3">
    <name type="scientific">Prevotella corporis</name>
    <dbReference type="NCBI Taxonomy" id="28128"/>
    <lineage>
        <taxon>Bacteria</taxon>
        <taxon>Pseudomonadati</taxon>
        <taxon>Bacteroidota</taxon>
        <taxon>Bacteroidia</taxon>
        <taxon>Bacteroidales</taxon>
        <taxon>Prevotellaceae</taxon>
        <taxon>Prevotella</taxon>
    </lineage>
</organism>
<dbReference type="PANTHER" id="PTHR16222:SF12">
    <property type="entry name" value="ADP-RIBOSYLGLYCOHYDROLASE-RELATED"/>
    <property type="match status" value="1"/>
</dbReference>
<dbReference type="InterPro" id="IPR005502">
    <property type="entry name" value="Ribosyl_crysJ1"/>
</dbReference>
<name>A0A133QIM5_9BACT</name>
<dbReference type="InterPro" id="IPR036705">
    <property type="entry name" value="Ribosyl_crysJ1_sf"/>
</dbReference>
<keyword evidence="1" id="KW-0479">Metal-binding</keyword>
<dbReference type="SUPFAM" id="SSF101478">
    <property type="entry name" value="ADP-ribosylglycohydrolase"/>
    <property type="match status" value="1"/>
</dbReference>
<dbReference type="RefSeq" id="WP_082745769.1">
    <property type="nucleotide sequence ID" value="NZ_KQ957201.1"/>
</dbReference>
<dbReference type="PATRIC" id="fig|28128.5.peg.626"/>
<keyword evidence="1" id="KW-0460">Magnesium</keyword>
<evidence type="ECO:0000313" key="2">
    <source>
        <dbReference type="EMBL" id="KXA42653.1"/>
    </source>
</evidence>